<sequence>MIHKLVKDPGLPVPNPTKSYWQTPGNERLLNIQSLHLHEKRDVVILGSGITGCSVSHWLLKGSDSLTISLMDAREICSGATGRNGGRINAPAIQNYAKYRQIFGHHTAVAIVKFELAHFDALRSVVDEIGPALVHTSEIRQVSAIATAFSQQKVEELRQMLVDFEQALPEYKGVWRIADEEEIVQKYNIKNAKGAVIGKAGAVWPYRMVTGIFEALLEQYQDRYALEANTPALGIYRNSTSEYAYSVVTARGIIQTKHVVHCTEGHTAHLLPMLRGILVPRRGQMTVQNPGSAFPQRGDCSWNFYLDNMDYATQNPSTGELFLGGGDVVGYGPALGNPSDAEEAVSALSHLGGLLPAAFGHETWGTELPGKPRVKASWTGILCNSLDKVPLVGMLPQEALDRPAGSRDSGEWISAGYGGYGMVNAFLCGKAVAMMMLGKDDSYWLPNEYRLTTTRLHSLYHKLGQVVASEERHLKALL</sequence>
<dbReference type="AlphaFoldDB" id="A0AAV9N394"/>
<reference evidence="2 3" key="1">
    <citation type="submission" date="2023-08" db="EMBL/GenBank/DDBJ databases">
        <title>Black Yeasts Isolated from many extreme environments.</title>
        <authorList>
            <person name="Coleine C."/>
            <person name="Stajich J.E."/>
            <person name="Selbmann L."/>
        </authorList>
    </citation>
    <scope>NUCLEOTIDE SEQUENCE [LARGE SCALE GENOMIC DNA]</scope>
    <source>
        <strain evidence="2 3">CCFEE 5792</strain>
    </source>
</reference>
<accession>A0AAV9N394</accession>
<dbReference type="PANTHER" id="PTHR13847:SF213">
    <property type="entry name" value="DEPENDENT OXIDOREDUCTASE, PUTATIVE-RELATED"/>
    <property type="match status" value="1"/>
</dbReference>
<evidence type="ECO:0000313" key="2">
    <source>
        <dbReference type="EMBL" id="KAK5048691.1"/>
    </source>
</evidence>
<dbReference type="RefSeq" id="XP_064704050.1">
    <property type="nucleotide sequence ID" value="XM_064849347.1"/>
</dbReference>
<dbReference type="GeneID" id="89973957"/>
<dbReference type="Gene3D" id="3.50.50.60">
    <property type="entry name" value="FAD/NAD(P)-binding domain"/>
    <property type="match status" value="1"/>
</dbReference>
<dbReference type="PANTHER" id="PTHR13847">
    <property type="entry name" value="SARCOSINE DEHYDROGENASE-RELATED"/>
    <property type="match status" value="1"/>
</dbReference>
<dbReference type="SUPFAM" id="SSF51905">
    <property type="entry name" value="FAD/NAD(P)-binding domain"/>
    <property type="match status" value="1"/>
</dbReference>
<feature type="domain" description="FAD dependent oxidoreductase" evidence="1">
    <location>
        <begin position="42"/>
        <end position="433"/>
    </location>
</feature>
<dbReference type="Proteomes" id="UP001358417">
    <property type="component" value="Unassembled WGS sequence"/>
</dbReference>
<gene>
    <name evidence="2" type="ORF">LTR84_005783</name>
</gene>
<keyword evidence="3" id="KW-1185">Reference proteome</keyword>
<dbReference type="Gene3D" id="3.30.9.10">
    <property type="entry name" value="D-Amino Acid Oxidase, subunit A, domain 2"/>
    <property type="match status" value="1"/>
</dbReference>
<dbReference type="InterPro" id="IPR036188">
    <property type="entry name" value="FAD/NAD-bd_sf"/>
</dbReference>
<comment type="caution">
    <text evidence="2">The sequence shown here is derived from an EMBL/GenBank/DDBJ whole genome shotgun (WGS) entry which is preliminary data.</text>
</comment>
<dbReference type="EMBL" id="JAVRRD010000021">
    <property type="protein sequence ID" value="KAK5048691.1"/>
    <property type="molecule type" value="Genomic_DNA"/>
</dbReference>
<name>A0AAV9N394_9EURO</name>
<evidence type="ECO:0000259" key="1">
    <source>
        <dbReference type="Pfam" id="PF01266"/>
    </source>
</evidence>
<dbReference type="Pfam" id="PF01266">
    <property type="entry name" value="DAO"/>
    <property type="match status" value="1"/>
</dbReference>
<organism evidence="2 3">
    <name type="scientific">Exophiala bonariae</name>
    <dbReference type="NCBI Taxonomy" id="1690606"/>
    <lineage>
        <taxon>Eukaryota</taxon>
        <taxon>Fungi</taxon>
        <taxon>Dikarya</taxon>
        <taxon>Ascomycota</taxon>
        <taxon>Pezizomycotina</taxon>
        <taxon>Eurotiomycetes</taxon>
        <taxon>Chaetothyriomycetidae</taxon>
        <taxon>Chaetothyriales</taxon>
        <taxon>Herpotrichiellaceae</taxon>
        <taxon>Exophiala</taxon>
    </lineage>
</organism>
<dbReference type="InterPro" id="IPR006076">
    <property type="entry name" value="FAD-dep_OxRdtase"/>
</dbReference>
<proteinExistence type="predicted"/>
<dbReference type="GO" id="GO:0005737">
    <property type="term" value="C:cytoplasm"/>
    <property type="evidence" value="ECO:0007669"/>
    <property type="project" value="TreeGrafter"/>
</dbReference>
<protein>
    <recommendedName>
        <fullName evidence="1">FAD dependent oxidoreductase domain-containing protein</fullName>
    </recommendedName>
</protein>
<evidence type="ECO:0000313" key="3">
    <source>
        <dbReference type="Proteomes" id="UP001358417"/>
    </source>
</evidence>